<dbReference type="SUPFAM" id="SSF48179">
    <property type="entry name" value="6-phosphogluconate dehydrogenase C-terminal domain-like"/>
    <property type="match status" value="1"/>
</dbReference>
<feature type="domain" description="Pyrroline-5-carboxylate reductase dimerisation" evidence="9">
    <location>
        <begin position="164"/>
        <end position="269"/>
    </location>
</feature>
<dbReference type="STRING" id="1082479.SAMN05216241_10130"/>
<evidence type="ECO:0000256" key="1">
    <source>
        <dbReference type="ARBA" id="ARBA00005525"/>
    </source>
</evidence>
<dbReference type="Gene3D" id="1.10.3730.10">
    <property type="entry name" value="ProC C-terminal domain-like"/>
    <property type="match status" value="1"/>
</dbReference>
<feature type="domain" description="Pyrroline-5-carboxylate reductase catalytic N-terminal" evidence="8">
    <location>
        <begin position="8"/>
        <end position="100"/>
    </location>
</feature>
<comment type="catalytic activity">
    <reaction evidence="4">
        <text>L-proline + NAD(+) = (S)-1-pyrroline-5-carboxylate + NADH + 2 H(+)</text>
        <dbReference type="Rhea" id="RHEA:14105"/>
        <dbReference type="ChEBI" id="CHEBI:15378"/>
        <dbReference type="ChEBI" id="CHEBI:17388"/>
        <dbReference type="ChEBI" id="CHEBI:57540"/>
        <dbReference type="ChEBI" id="CHEBI:57945"/>
        <dbReference type="ChEBI" id="CHEBI:60039"/>
        <dbReference type="EC" id="1.5.1.2"/>
    </reaction>
</comment>
<sequence length="271" mass="27747">MATTPLLLVGGGKMGGALVSGWLNRGIDPGDITVIDPDPATRAAHQRRGVNAVAGIDELPAGLSPAVILLAVKPQIMDEVLPPYAQFTGPDTVFLSIAAGRTIPSLTRHLGENAAVVRSIPNTPAAVGRGVTVLCANDTVGEPQRAACDELMRGVGETGWVEDEALIDAVTAVAGSGPAYVFHMIECLAAAGVEQGLPDELARRIARATVAGAGELARQSSDSAEQLRANVTSPGGTTEAALNELMAAEGLRPLIGRTVAAAVRRSRELAG</sequence>
<dbReference type="HAMAP" id="MF_01925">
    <property type="entry name" value="P5C_reductase"/>
    <property type="match status" value="1"/>
</dbReference>
<dbReference type="PANTHER" id="PTHR11645:SF0">
    <property type="entry name" value="PYRROLINE-5-CARBOXYLATE REDUCTASE 3"/>
    <property type="match status" value="1"/>
</dbReference>
<evidence type="ECO:0000256" key="5">
    <source>
        <dbReference type="NCBIfam" id="TIGR00112"/>
    </source>
</evidence>
<comment type="catalytic activity">
    <reaction evidence="4">
        <text>L-proline + NADP(+) = (S)-1-pyrroline-5-carboxylate + NADPH + 2 H(+)</text>
        <dbReference type="Rhea" id="RHEA:14109"/>
        <dbReference type="ChEBI" id="CHEBI:15378"/>
        <dbReference type="ChEBI" id="CHEBI:17388"/>
        <dbReference type="ChEBI" id="CHEBI:57783"/>
        <dbReference type="ChEBI" id="CHEBI:58349"/>
        <dbReference type="ChEBI" id="CHEBI:60039"/>
        <dbReference type="EC" id="1.5.1.2"/>
    </reaction>
</comment>
<feature type="binding site" evidence="6">
    <location>
        <begin position="71"/>
        <end position="74"/>
    </location>
    <ligand>
        <name>NADP(+)</name>
        <dbReference type="ChEBI" id="CHEBI:58349"/>
    </ligand>
</feature>
<keyword evidence="2 4" id="KW-0521">NADP</keyword>
<dbReference type="Pfam" id="PF14748">
    <property type="entry name" value="P5CR_dimer"/>
    <property type="match status" value="1"/>
</dbReference>
<evidence type="ECO:0000313" key="10">
    <source>
        <dbReference type="EMBL" id="SDF41763.1"/>
    </source>
</evidence>
<keyword evidence="4" id="KW-0028">Amino-acid biosynthesis</keyword>
<evidence type="ECO:0000256" key="2">
    <source>
        <dbReference type="ARBA" id="ARBA00022857"/>
    </source>
</evidence>
<dbReference type="InterPro" id="IPR028939">
    <property type="entry name" value="P5C_Rdtase_cat_N"/>
</dbReference>
<reference evidence="10 11" key="1">
    <citation type="submission" date="2016-10" db="EMBL/GenBank/DDBJ databases">
        <authorList>
            <person name="de Groot N.N."/>
        </authorList>
    </citation>
    <scope>NUCLEOTIDE SEQUENCE [LARGE SCALE GENOMIC DNA]</scope>
    <source>
        <strain evidence="10 11">DSM 25584</strain>
    </source>
</reference>
<evidence type="ECO:0000256" key="4">
    <source>
        <dbReference type="HAMAP-Rule" id="MF_01925"/>
    </source>
</evidence>
<comment type="pathway">
    <text evidence="4">Amino-acid biosynthesis; L-proline biosynthesis; L-proline from L-glutamate 5-semialdehyde: step 1/1.</text>
</comment>
<evidence type="ECO:0000256" key="3">
    <source>
        <dbReference type="ARBA" id="ARBA00023002"/>
    </source>
</evidence>
<dbReference type="InterPro" id="IPR036291">
    <property type="entry name" value="NAD(P)-bd_dom_sf"/>
</dbReference>
<evidence type="ECO:0000256" key="6">
    <source>
        <dbReference type="PIRSR" id="PIRSR000193-1"/>
    </source>
</evidence>
<evidence type="ECO:0000259" key="9">
    <source>
        <dbReference type="Pfam" id="PF14748"/>
    </source>
</evidence>
<dbReference type="SUPFAM" id="SSF51735">
    <property type="entry name" value="NAD(P)-binding Rossmann-fold domains"/>
    <property type="match status" value="1"/>
</dbReference>
<organism evidence="10 11">
    <name type="scientific">Limimonas halophila</name>
    <dbReference type="NCBI Taxonomy" id="1082479"/>
    <lineage>
        <taxon>Bacteria</taxon>
        <taxon>Pseudomonadati</taxon>
        <taxon>Pseudomonadota</taxon>
        <taxon>Alphaproteobacteria</taxon>
        <taxon>Rhodospirillales</taxon>
        <taxon>Rhodovibrionaceae</taxon>
        <taxon>Limimonas</taxon>
    </lineage>
</organism>
<comment type="function">
    <text evidence="4">Catalyzes the reduction of 1-pyrroline-5-carboxylate (PCA) to L-proline.</text>
</comment>
<dbReference type="NCBIfam" id="TIGR00112">
    <property type="entry name" value="proC"/>
    <property type="match status" value="1"/>
</dbReference>
<dbReference type="OrthoDB" id="9805754at2"/>
<dbReference type="PIRSF" id="PIRSF000193">
    <property type="entry name" value="Pyrrol-5-carb_rd"/>
    <property type="match status" value="1"/>
</dbReference>
<dbReference type="GO" id="GO:0005737">
    <property type="term" value="C:cytoplasm"/>
    <property type="evidence" value="ECO:0007669"/>
    <property type="project" value="UniProtKB-SubCell"/>
</dbReference>
<keyword evidence="4" id="KW-0641">Proline biosynthesis</keyword>
<feature type="compositionally biased region" description="Polar residues" evidence="7">
    <location>
        <begin position="218"/>
        <end position="236"/>
    </location>
</feature>
<proteinExistence type="inferred from homology"/>
<accession>A0A1G7KX41</accession>
<dbReference type="InterPro" id="IPR029036">
    <property type="entry name" value="P5CR_dimer"/>
</dbReference>
<feature type="region of interest" description="Disordered" evidence="7">
    <location>
        <begin position="217"/>
        <end position="236"/>
    </location>
</feature>
<dbReference type="RefSeq" id="WP_090018101.1">
    <property type="nucleotide sequence ID" value="NZ_FNCE01000001.1"/>
</dbReference>
<dbReference type="UniPathway" id="UPA00098">
    <property type="reaction ID" value="UER00361"/>
</dbReference>
<dbReference type="InterPro" id="IPR008927">
    <property type="entry name" value="6-PGluconate_DH-like_C_sf"/>
</dbReference>
<dbReference type="InterPro" id="IPR000304">
    <property type="entry name" value="Pyrroline-COOH_reductase"/>
</dbReference>
<keyword evidence="4" id="KW-0963">Cytoplasm</keyword>
<protein>
    <recommendedName>
        <fullName evidence="4 5">Pyrroline-5-carboxylate reductase</fullName>
        <shortName evidence="4">P5C reductase</shortName>
        <shortName evidence="4">P5CR</shortName>
        <ecNumber evidence="4 5">1.5.1.2</ecNumber>
    </recommendedName>
    <alternativeName>
        <fullName evidence="4">PCA reductase</fullName>
    </alternativeName>
</protein>
<dbReference type="GO" id="GO:0055129">
    <property type="term" value="P:L-proline biosynthetic process"/>
    <property type="evidence" value="ECO:0007669"/>
    <property type="project" value="UniProtKB-UniRule"/>
</dbReference>
<dbReference type="PANTHER" id="PTHR11645">
    <property type="entry name" value="PYRROLINE-5-CARBOXYLATE REDUCTASE"/>
    <property type="match status" value="1"/>
</dbReference>
<dbReference type="EMBL" id="FNCE01000001">
    <property type="protein sequence ID" value="SDF41763.1"/>
    <property type="molecule type" value="Genomic_DNA"/>
</dbReference>
<dbReference type="Gene3D" id="3.40.50.720">
    <property type="entry name" value="NAD(P)-binding Rossmann-like Domain"/>
    <property type="match status" value="1"/>
</dbReference>
<dbReference type="AlphaFoldDB" id="A0A1G7KX41"/>
<dbReference type="GO" id="GO:0004735">
    <property type="term" value="F:pyrroline-5-carboxylate reductase activity"/>
    <property type="evidence" value="ECO:0007669"/>
    <property type="project" value="UniProtKB-UniRule"/>
</dbReference>
<evidence type="ECO:0000313" key="11">
    <source>
        <dbReference type="Proteomes" id="UP000199415"/>
    </source>
</evidence>
<gene>
    <name evidence="4" type="primary">proC</name>
    <name evidence="10" type="ORF">SAMN05216241_10130</name>
</gene>
<dbReference type="Pfam" id="PF03807">
    <property type="entry name" value="F420_oxidored"/>
    <property type="match status" value="1"/>
</dbReference>
<dbReference type="FunFam" id="1.10.3730.10:FF:000001">
    <property type="entry name" value="Pyrroline-5-carboxylate reductase"/>
    <property type="match status" value="1"/>
</dbReference>
<keyword evidence="11" id="KW-1185">Reference proteome</keyword>
<evidence type="ECO:0000256" key="7">
    <source>
        <dbReference type="SAM" id="MobiDB-lite"/>
    </source>
</evidence>
<name>A0A1G7KX41_9PROT</name>
<dbReference type="EC" id="1.5.1.2" evidence="4 5"/>
<dbReference type="Proteomes" id="UP000199415">
    <property type="component" value="Unassembled WGS sequence"/>
</dbReference>
<comment type="subcellular location">
    <subcellularLocation>
        <location evidence="4">Cytoplasm</location>
    </subcellularLocation>
</comment>
<evidence type="ECO:0000259" key="8">
    <source>
        <dbReference type="Pfam" id="PF03807"/>
    </source>
</evidence>
<keyword evidence="3 4" id="KW-0560">Oxidoreductase</keyword>
<comment type="similarity">
    <text evidence="1 4">Belongs to the pyrroline-5-carboxylate reductase family.</text>
</comment>